<gene>
    <name evidence="2" type="ORF">HUK82_04530</name>
</gene>
<dbReference type="SUPFAM" id="SSF53474">
    <property type="entry name" value="alpha/beta-Hydrolases"/>
    <property type="match status" value="1"/>
</dbReference>
<evidence type="ECO:0000313" key="2">
    <source>
        <dbReference type="EMBL" id="NVN39832.1"/>
    </source>
</evidence>
<dbReference type="RefSeq" id="WP_176612812.1">
    <property type="nucleotide sequence ID" value="NZ_JABXXR010000018.1"/>
</dbReference>
<comment type="caution">
    <text evidence="2">The sequence shown here is derived from an EMBL/GenBank/DDBJ whole genome shotgun (WGS) entry which is preliminary data.</text>
</comment>
<proteinExistence type="predicted"/>
<accession>A0A850PD02</accession>
<reference evidence="2 3" key="1">
    <citation type="submission" date="2020-06" db="EMBL/GenBank/DDBJ databases">
        <title>Description of novel acetic acid bacteria.</title>
        <authorList>
            <person name="Sombolestani A."/>
        </authorList>
    </citation>
    <scope>NUCLEOTIDE SEQUENCE [LARGE SCALE GENOMIC DNA]</scope>
    <source>
        <strain evidence="2 3">LMG 27010</strain>
    </source>
</reference>
<dbReference type="Proteomes" id="UP000585665">
    <property type="component" value="Unassembled WGS sequence"/>
</dbReference>
<dbReference type="Gene3D" id="3.40.50.1820">
    <property type="entry name" value="alpha/beta hydrolase"/>
    <property type="match status" value="1"/>
</dbReference>
<dbReference type="PRINTS" id="PR00412">
    <property type="entry name" value="EPOXHYDRLASE"/>
</dbReference>
<dbReference type="InterPro" id="IPR029058">
    <property type="entry name" value="AB_hydrolase_fold"/>
</dbReference>
<sequence length="309" mass="34144">MTQTPLIFKIAIFLFCLLVPWTGSRASTELERYDASRQTIVLPNGERLAFIDRGPRDGTPVVLIHGYTDSARDWFPLVPALPAHYRLIIPDLRGHGASSKPDCCYTLVDFAYDIKLLLDHLGIARADIVGHSLGSLVTQSLAENWPDRVHRVVLISSSGGLKACPSDKERQERGSAMDFRTPILQLHDPIDPNSPFMKMWWSSPTPVDAEFLRRQRVDSAHMPARVWLAVLDQGLSGLDLQAGLPRLKAPTLLIWGEKDPIMTPEMRGTLVAGLPSAQVVTFAGLGHNAFWEKPANVASTIASFLSHTL</sequence>
<organism evidence="2 3">
    <name type="scientific">Ameyamaea chiangmaiensis</name>
    <dbReference type="NCBI Taxonomy" id="442969"/>
    <lineage>
        <taxon>Bacteria</taxon>
        <taxon>Pseudomonadati</taxon>
        <taxon>Pseudomonadota</taxon>
        <taxon>Alphaproteobacteria</taxon>
        <taxon>Acetobacterales</taxon>
        <taxon>Acetobacteraceae</taxon>
        <taxon>Ameyamaea</taxon>
    </lineage>
</organism>
<feature type="domain" description="AB hydrolase-1" evidence="1">
    <location>
        <begin position="60"/>
        <end position="294"/>
    </location>
</feature>
<protein>
    <submittedName>
        <fullName evidence="2">Alpha/beta hydrolase</fullName>
    </submittedName>
</protein>
<dbReference type="GO" id="GO:0016787">
    <property type="term" value="F:hydrolase activity"/>
    <property type="evidence" value="ECO:0007669"/>
    <property type="project" value="UniProtKB-KW"/>
</dbReference>
<dbReference type="EMBL" id="JABXXR010000018">
    <property type="protein sequence ID" value="NVN39832.1"/>
    <property type="molecule type" value="Genomic_DNA"/>
</dbReference>
<dbReference type="PRINTS" id="PR00111">
    <property type="entry name" value="ABHYDROLASE"/>
</dbReference>
<evidence type="ECO:0000313" key="3">
    <source>
        <dbReference type="Proteomes" id="UP000585665"/>
    </source>
</evidence>
<dbReference type="InterPro" id="IPR050266">
    <property type="entry name" value="AB_hydrolase_sf"/>
</dbReference>
<keyword evidence="3" id="KW-1185">Reference proteome</keyword>
<dbReference type="AlphaFoldDB" id="A0A850PD02"/>
<dbReference type="GO" id="GO:0016020">
    <property type="term" value="C:membrane"/>
    <property type="evidence" value="ECO:0007669"/>
    <property type="project" value="TreeGrafter"/>
</dbReference>
<evidence type="ECO:0000259" key="1">
    <source>
        <dbReference type="Pfam" id="PF00561"/>
    </source>
</evidence>
<name>A0A850PD02_9PROT</name>
<dbReference type="PANTHER" id="PTHR43798:SF33">
    <property type="entry name" value="HYDROLASE, PUTATIVE (AFU_ORTHOLOGUE AFUA_2G14860)-RELATED"/>
    <property type="match status" value="1"/>
</dbReference>
<dbReference type="PANTHER" id="PTHR43798">
    <property type="entry name" value="MONOACYLGLYCEROL LIPASE"/>
    <property type="match status" value="1"/>
</dbReference>
<keyword evidence="2" id="KW-0378">Hydrolase</keyword>
<dbReference type="InterPro" id="IPR000639">
    <property type="entry name" value="Epox_hydrolase-like"/>
</dbReference>
<dbReference type="InterPro" id="IPR000073">
    <property type="entry name" value="AB_hydrolase_1"/>
</dbReference>
<dbReference type="Pfam" id="PF00561">
    <property type="entry name" value="Abhydrolase_1"/>
    <property type="match status" value="1"/>
</dbReference>